<feature type="domain" description="PIN" evidence="9">
    <location>
        <begin position="3"/>
        <end position="126"/>
    </location>
</feature>
<dbReference type="EMBL" id="VFML01000001">
    <property type="protein sequence ID" value="TQJ04108.1"/>
    <property type="molecule type" value="Genomic_DNA"/>
</dbReference>
<dbReference type="Gene3D" id="3.40.50.1010">
    <property type="entry name" value="5'-nuclease"/>
    <property type="match status" value="1"/>
</dbReference>
<keyword evidence="11" id="KW-1185">Reference proteome</keyword>
<evidence type="ECO:0000256" key="8">
    <source>
        <dbReference type="HAMAP-Rule" id="MF_00265"/>
    </source>
</evidence>
<proteinExistence type="inferred from homology"/>
<keyword evidence="6 8" id="KW-0460">Magnesium</keyword>
<keyword evidence="8" id="KW-0800">Toxin</keyword>
<dbReference type="GO" id="GO:0016787">
    <property type="term" value="F:hydrolase activity"/>
    <property type="evidence" value="ECO:0007669"/>
    <property type="project" value="UniProtKB-KW"/>
</dbReference>
<keyword evidence="3 8" id="KW-0540">Nuclease</keyword>
<dbReference type="CDD" id="cd18746">
    <property type="entry name" value="PIN_VapC4-5_FitB-like"/>
    <property type="match status" value="1"/>
</dbReference>
<evidence type="ECO:0000256" key="7">
    <source>
        <dbReference type="ARBA" id="ARBA00038093"/>
    </source>
</evidence>
<gene>
    <name evidence="8" type="primary">vapC</name>
    <name evidence="10" type="ORF">FB471_3889</name>
</gene>
<dbReference type="InterPro" id="IPR050556">
    <property type="entry name" value="Type_II_TA_system_RNase"/>
</dbReference>
<evidence type="ECO:0000313" key="11">
    <source>
        <dbReference type="Proteomes" id="UP000320876"/>
    </source>
</evidence>
<dbReference type="HAMAP" id="MF_00265">
    <property type="entry name" value="VapC_Nob1"/>
    <property type="match status" value="1"/>
</dbReference>
<dbReference type="Proteomes" id="UP000320876">
    <property type="component" value="Unassembled WGS sequence"/>
</dbReference>
<keyword evidence="4 8" id="KW-0479">Metal-binding</keyword>
<evidence type="ECO:0000313" key="10">
    <source>
        <dbReference type="EMBL" id="TQJ04108.1"/>
    </source>
</evidence>
<dbReference type="OrthoDB" id="9804823at2"/>
<evidence type="ECO:0000259" key="9">
    <source>
        <dbReference type="Pfam" id="PF01850"/>
    </source>
</evidence>
<evidence type="ECO:0000256" key="3">
    <source>
        <dbReference type="ARBA" id="ARBA00022722"/>
    </source>
</evidence>
<dbReference type="RefSeq" id="WP_141999830.1">
    <property type="nucleotide sequence ID" value="NZ_VFML01000001.1"/>
</dbReference>
<dbReference type="InterPro" id="IPR022907">
    <property type="entry name" value="VapC_family"/>
</dbReference>
<evidence type="ECO:0000256" key="2">
    <source>
        <dbReference type="ARBA" id="ARBA00022649"/>
    </source>
</evidence>
<dbReference type="GO" id="GO:0004540">
    <property type="term" value="F:RNA nuclease activity"/>
    <property type="evidence" value="ECO:0007669"/>
    <property type="project" value="InterPro"/>
</dbReference>
<dbReference type="Pfam" id="PF01850">
    <property type="entry name" value="PIN"/>
    <property type="match status" value="1"/>
</dbReference>
<comment type="function">
    <text evidence="8">Toxic component of a toxin-antitoxin (TA) system. An RNase.</text>
</comment>
<comment type="caution">
    <text evidence="10">The sequence shown here is derived from an EMBL/GenBank/DDBJ whole genome shotgun (WGS) entry which is preliminary data.</text>
</comment>
<name>A0A542DM10_AMYCI</name>
<dbReference type="AlphaFoldDB" id="A0A542DM10"/>
<feature type="binding site" evidence="8">
    <location>
        <position position="102"/>
    </location>
    <ligand>
        <name>Mg(2+)</name>
        <dbReference type="ChEBI" id="CHEBI:18420"/>
    </ligand>
</feature>
<evidence type="ECO:0000256" key="6">
    <source>
        <dbReference type="ARBA" id="ARBA00022842"/>
    </source>
</evidence>
<accession>A0A542DM10</accession>
<protein>
    <recommendedName>
        <fullName evidence="8">Ribonuclease VapC</fullName>
        <shortName evidence="8">RNase VapC</shortName>
        <ecNumber evidence="8">3.1.-.-</ecNumber>
    </recommendedName>
    <alternativeName>
        <fullName evidence="8">Toxin VapC</fullName>
    </alternativeName>
</protein>
<dbReference type="EC" id="3.1.-.-" evidence="8"/>
<dbReference type="InterPro" id="IPR002716">
    <property type="entry name" value="PIN_dom"/>
</dbReference>
<dbReference type="SUPFAM" id="SSF88723">
    <property type="entry name" value="PIN domain-like"/>
    <property type="match status" value="1"/>
</dbReference>
<comment type="cofactor">
    <cofactor evidence="1 8">
        <name>Mg(2+)</name>
        <dbReference type="ChEBI" id="CHEBI:18420"/>
    </cofactor>
</comment>
<keyword evidence="5 8" id="KW-0378">Hydrolase</keyword>
<reference evidence="10 11" key="1">
    <citation type="submission" date="2019-06" db="EMBL/GenBank/DDBJ databases">
        <title>Sequencing the genomes of 1000 actinobacteria strains.</title>
        <authorList>
            <person name="Klenk H.-P."/>
        </authorList>
    </citation>
    <scope>NUCLEOTIDE SEQUENCE [LARGE SCALE GENOMIC DNA]</scope>
    <source>
        <strain evidence="10 11">DSM 45679</strain>
    </source>
</reference>
<evidence type="ECO:0000256" key="1">
    <source>
        <dbReference type="ARBA" id="ARBA00001946"/>
    </source>
</evidence>
<sequence>MSYLLDTNVVSEVRRRAPDPGVASWWKEVPADRLYLSVLTVGEIQRGAQRCRKRGDDPQATRLEEWLAAMTRQFAARILPVTAEVTVEWGRQDNGRPVPVTDALIAATARVHDLTLVTRNVRDMERTGARVHNPFSG</sequence>
<comment type="similarity">
    <text evidence="7 8">Belongs to the PINc/VapC protein family.</text>
</comment>
<dbReference type="GO" id="GO:0090729">
    <property type="term" value="F:toxin activity"/>
    <property type="evidence" value="ECO:0007669"/>
    <property type="project" value="UniProtKB-KW"/>
</dbReference>
<dbReference type="PANTHER" id="PTHR33653:SF1">
    <property type="entry name" value="RIBONUCLEASE VAPC2"/>
    <property type="match status" value="1"/>
</dbReference>
<keyword evidence="2 8" id="KW-1277">Toxin-antitoxin system</keyword>
<dbReference type="PANTHER" id="PTHR33653">
    <property type="entry name" value="RIBONUCLEASE VAPC2"/>
    <property type="match status" value="1"/>
</dbReference>
<dbReference type="GO" id="GO:0000287">
    <property type="term" value="F:magnesium ion binding"/>
    <property type="evidence" value="ECO:0007669"/>
    <property type="project" value="UniProtKB-UniRule"/>
</dbReference>
<evidence type="ECO:0000256" key="5">
    <source>
        <dbReference type="ARBA" id="ARBA00022801"/>
    </source>
</evidence>
<dbReference type="InterPro" id="IPR029060">
    <property type="entry name" value="PIN-like_dom_sf"/>
</dbReference>
<evidence type="ECO:0000256" key="4">
    <source>
        <dbReference type="ARBA" id="ARBA00022723"/>
    </source>
</evidence>
<feature type="binding site" evidence="8">
    <location>
        <position position="6"/>
    </location>
    <ligand>
        <name>Mg(2+)</name>
        <dbReference type="ChEBI" id="CHEBI:18420"/>
    </ligand>
</feature>
<organism evidence="10 11">
    <name type="scientific">Amycolatopsis cihanbeyliensis</name>
    <dbReference type="NCBI Taxonomy" id="1128664"/>
    <lineage>
        <taxon>Bacteria</taxon>
        <taxon>Bacillati</taxon>
        <taxon>Actinomycetota</taxon>
        <taxon>Actinomycetes</taxon>
        <taxon>Pseudonocardiales</taxon>
        <taxon>Pseudonocardiaceae</taxon>
        <taxon>Amycolatopsis</taxon>
    </lineage>
</organism>